<dbReference type="SMART" id="SM00451">
    <property type="entry name" value="ZnF_U1"/>
    <property type="match status" value="3"/>
</dbReference>
<feature type="chain" id="PRO_5026134994" evidence="9">
    <location>
        <begin position="20"/>
        <end position="636"/>
    </location>
</feature>
<gene>
    <name evidence="12" type="primary">LOC6898802</name>
</gene>
<keyword evidence="3 7" id="KW-0863">Zinc-finger</keyword>
<name>A0A6I8V4Y9_DROPS</name>
<dbReference type="FunCoup" id="A0A6I8V4Y9">
    <property type="interactions" value="22"/>
</dbReference>
<evidence type="ECO:0000256" key="3">
    <source>
        <dbReference type="ARBA" id="ARBA00022771"/>
    </source>
</evidence>
<evidence type="ECO:0000256" key="4">
    <source>
        <dbReference type="ARBA" id="ARBA00022833"/>
    </source>
</evidence>
<evidence type="ECO:0000256" key="1">
    <source>
        <dbReference type="ARBA" id="ARBA00022723"/>
    </source>
</evidence>
<dbReference type="AlphaFoldDB" id="A0A6I8V4Y9"/>
<organism evidence="11 12">
    <name type="scientific">Drosophila pseudoobscura pseudoobscura</name>
    <name type="common">Fruit fly</name>
    <dbReference type="NCBI Taxonomy" id="46245"/>
    <lineage>
        <taxon>Eukaryota</taxon>
        <taxon>Metazoa</taxon>
        <taxon>Ecdysozoa</taxon>
        <taxon>Arthropoda</taxon>
        <taxon>Hexapoda</taxon>
        <taxon>Insecta</taxon>
        <taxon>Pterygota</taxon>
        <taxon>Neoptera</taxon>
        <taxon>Endopterygota</taxon>
        <taxon>Diptera</taxon>
        <taxon>Brachycera</taxon>
        <taxon>Muscomorpha</taxon>
        <taxon>Ephydroidea</taxon>
        <taxon>Drosophilidae</taxon>
        <taxon>Drosophila</taxon>
        <taxon>Sophophora</taxon>
    </lineage>
</organism>
<feature type="region of interest" description="Disordered" evidence="8">
    <location>
        <begin position="565"/>
        <end position="587"/>
    </location>
</feature>
<evidence type="ECO:0000256" key="2">
    <source>
        <dbReference type="ARBA" id="ARBA00022737"/>
    </source>
</evidence>
<dbReference type="GO" id="GO:0000978">
    <property type="term" value="F:RNA polymerase II cis-regulatory region sequence-specific DNA binding"/>
    <property type="evidence" value="ECO:0007669"/>
    <property type="project" value="TreeGrafter"/>
</dbReference>
<feature type="compositionally biased region" description="Basic and acidic residues" evidence="8">
    <location>
        <begin position="627"/>
        <end position="636"/>
    </location>
</feature>
<sequence>MSWPGKLLITFENFTAGLAALANEKNATPCPSCCDCNCKCCRGLIQKYVAFNGEPVAPSSTAGDVQKMMLFSTADMMLLLQSAQARDNFWTNNFYKANLHGDYQAIGDAFTSKRRQVDLGKLVGIMDTITTGYRRAVGLLAGTEAHAALRPKAVAPFYPGLRCGCLDCEKWPWRTLKQVEAHQREHNMGDNWHCQICYRSFYLQHMICSHLRRSVRRGGFGQLMENETYKQLLEDQRQQEGQSSRAPPNIQEMTISMPQGVHLDFIKELKVGPLRRKRCTLSKCPRCKHEYHFPFSHQLHMRRHQEQGKDTMTPCPTCWRSFRTRLCLLKHQKRARMACRLRYRPFSCRSCRWRFQIWSALRAHVHRLHQRRKPCLICQKPTVSRCCCAHSAKECREAIKKHREQLRLQRGPPKVNRKQPKPVCSICSQEFGNNFLLKVHMNKKHLHRRDFSCEMCGLAFYSQGLMQVHRKAVHLMTKKIHCKVCDLTIKDKSNYRRHCQSQRHLDKLGQEAKDRGETLEIKSFKIRKPNVPVHCAPCGVTLKSDINQHLQTIKHKRNYTKSKAIKAEREDSLEQSNERQDAVGSEPCRFQKPEKVSYCDTCNHTIIGTMHRHFKSKKHRDKMISVQEKRATKGDS</sequence>
<protein>
    <submittedName>
        <fullName evidence="12">Zinc finger protein 60</fullName>
    </submittedName>
</protein>
<dbReference type="RefSeq" id="XP_002138776.2">
    <property type="nucleotide sequence ID" value="XM_002138740.3"/>
</dbReference>
<dbReference type="KEGG" id="dpo:6898802"/>
<evidence type="ECO:0000256" key="6">
    <source>
        <dbReference type="ARBA" id="ARBA00037948"/>
    </source>
</evidence>
<dbReference type="PROSITE" id="PS00028">
    <property type="entry name" value="ZINC_FINGER_C2H2_1"/>
    <property type="match status" value="3"/>
</dbReference>
<keyword evidence="5" id="KW-0539">Nucleus</keyword>
<dbReference type="PANTHER" id="PTHR24388:SF53">
    <property type="entry name" value="CHORION TRANSCRIPTION FACTOR CF2-RELATED"/>
    <property type="match status" value="1"/>
</dbReference>
<dbReference type="GO" id="GO:0000981">
    <property type="term" value="F:DNA-binding transcription factor activity, RNA polymerase II-specific"/>
    <property type="evidence" value="ECO:0007669"/>
    <property type="project" value="TreeGrafter"/>
</dbReference>
<keyword evidence="4" id="KW-0862">Zinc</keyword>
<dbReference type="PROSITE" id="PS50157">
    <property type="entry name" value="ZINC_FINGER_C2H2_2"/>
    <property type="match status" value="2"/>
</dbReference>
<dbReference type="InParanoid" id="A0A6I8V4Y9"/>
<dbReference type="SMART" id="SM00355">
    <property type="entry name" value="ZnF_C2H2"/>
    <property type="match status" value="6"/>
</dbReference>
<reference evidence="12" key="2">
    <citation type="submission" date="2025-08" db="UniProtKB">
        <authorList>
            <consortium name="RefSeq"/>
        </authorList>
    </citation>
    <scope>IDENTIFICATION</scope>
    <source>
        <strain evidence="12">MV-25-SWS-2005</strain>
        <tissue evidence="12">Whole body</tissue>
    </source>
</reference>
<keyword evidence="9" id="KW-0732">Signal</keyword>
<keyword evidence="1" id="KW-0479">Metal-binding</keyword>
<evidence type="ECO:0000313" key="12">
    <source>
        <dbReference type="RefSeq" id="XP_002138776.2"/>
    </source>
</evidence>
<dbReference type="GO" id="GO:0008270">
    <property type="term" value="F:zinc ion binding"/>
    <property type="evidence" value="ECO:0007669"/>
    <property type="project" value="UniProtKB-KW"/>
</dbReference>
<proteinExistence type="inferred from homology"/>
<keyword evidence="2" id="KW-0677">Repeat</keyword>
<dbReference type="PANTHER" id="PTHR24388">
    <property type="entry name" value="ZINC FINGER PROTEIN"/>
    <property type="match status" value="1"/>
</dbReference>
<evidence type="ECO:0000313" key="11">
    <source>
        <dbReference type="Proteomes" id="UP000001819"/>
    </source>
</evidence>
<feature type="region of interest" description="Disordered" evidence="8">
    <location>
        <begin position="615"/>
        <end position="636"/>
    </location>
</feature>
<feature type="domain" description="C2H2-type" evidence="10">
    <location>
        <begin position="346"/>
        <end position="374"/>
    </location>
</feature>
<comment type="similarity">
    <text evidence="6">Belongs to the snail C2H2-type zinc-finger protein family.</text>
</comment>
<dbReference type="InterPro" id="IPR050527">
    <property type="entry name" value="Snail/Krueppel_Znf"/>
</dbReference>
<evidence type="ECO:0000256" key="7">
    <source>
        <dbReference type="PROSITE-ProRule" id="PRU00042"/>
    </source>
</evidence>
<dbReference type="InterPro" id="IPR013087">
    <property type="entry name" value="Znf_C2H2_type"/>
</dbReference>
<evidence type="ECO:0000259" key="10">
    <source>
        <dbReference type="PROSITE" id="PS50157"/>
    </source>
</evidence>
<evidence type="ECO:0000256" key="8">
    <source>
        <dbReference type="SAM" id="MobiDB-lite"/>
    </source>
</evidence>
<dbReference type="Proteomes" id="UP000001819">
    <property type="component" value="Chromosome 3"/>
</dbReference>
<evidence type="ECO:0000256" key="9">
    <source>
        <dbReference type="SAM" id="SignalP"/>
    </source>
</evidence>
<accession>A0A6I8V4Y9</accession>
<keyword evidence="11" id="KW-1185">Reference proteome</keyword>
<dbReference type="InterPro" id="IPR003604">
    <property type="entry name" value="Matrin/U1-like-C_Znf_C2H2"/>
</dbReference>
<dbReference type="SUPFAM" id="SSF57667">
    <property type="entry name" value="beta-beta-alpha zinc fingers"/>
    <property type="match status" value="2"/>
</dbReference>
<feature type="signal peptide" evidence="9">
    <location>
        <begin position="1"/>
        <end position="19"/>
    </location>
</feature>
<feature type="compositionally biased region" description="Basic and acidic residues" evidence="8">
    <location>
        <begin position="565"/>
        <end position="581"/>
    </location>
</feature>
<evidence type="ECO:0000256" key="5">
    <source>
        <dbReference type="ARBA" id="ARBA00023242"/>
    </source>
</evidence>
<dbReference type="InterPro" id="IPR036236">
    <property type="entry name" value="Znf_C2H2_sf"/>
</dbReference>
<feature type="domain" description="C2H2-type" evidence="10">
    <location>
        <begin position="451"/>
        <end position="479"/>
    </location>
</feature>
<dbReference type="Gene3D" id="3.30.160.60">
    <property type="entry name" value="Classic Zinc Finger"/>
    <property type="match status" value="2"/>
</dbReference>
<reference evidence="11" key="1">
    <citation type="submission" date="2024-06" db="UniProtKB">
        <authorList>
            <consortium name="RefSeq"/>
        </authorList>
    </citation>
    <scope>NUCLEOTIDE SEQUENCE [LARGE SCALE GENOMIC DNA]</scope>
    <source>
        <strain evidence="11">MV2-25</strain>
    </source>
</reference>